<evidence type="ECO:0000313" key="2">
    <source>
        <dbReference type="Proteomes" id="UP000634780"/>
    </source>
</evidence>
<organism evidence="1 2">
    <name type="scientific">Streptomyces flavofungini</name>
    <dbReference type="NCBI Taxonomy" id="68200"/>
    <lineage>
        <taxon>Bacteria</taxon>
        <taxon>Bacillati</taxon>
        <taxon>Actinomycetota</taxon>
        <taxon>Actinomycetes</taxon>
        <taxon>Kitasatosporales</taxon>
        <taxon>Streptomycetaceae</taxon>
        <taxon>Streptomyces</taxon>
    </lineage>
</organism>
<name>A0ABS0X8A9_9ACTN</name>
<dbReference type="Gene3D" id="2.60.120.620">
    <property type="entry name" value="q2cbj1_9rhob like domain"/>
    <property type="match status" value="1"/>
</dbReference>
<protein>
    <submittedName>
        <fullName evidence="1">2OG-Fe dioxygenase family protein</fullName>
    </submittedName>
</protein>
<evidence type="ECO:0000313" key="1">
    <source>
        <dbReference type="EMBL" id="MBJ3809209.1"/>
    </source>
</evidence>
<accession>A0ABS0X8A9</accession>
<dbReference type="Proteomes" id="UP000634780">
    <property type="component" value="Unassembled WGS sequence"/>
</dbReference>
<reference evidence="1 2" key="1">
    <citation type="submission" date="2020-12" db="EMBL/GenBank/DDBJ databases">
        <title>Streptomyces typhae sp. nov., a novel endophytic actinomycete isolated from the root of cattail pollen (Typha angustifolia L.).</title>
        <authorList>
            <person name="Peng C."/>
            <person name="Liu C."/>
        </authorList>
    </citation>
    <scope>NUCLEOTIDE SEQUENCE [LARGE SCALE GENOMIC DNA]</scope>
    <source>
        <strain evidence="1 2">JCM 4753</strain>
    </source>
</reference>
<keyword evidence="1" id="KW-0560">Oxidoreductase</keyword>
<comment type="caution">
    <text evidence="1">The sequence shown here is derived from an EMBL/GenBank/DDBJ whole genome shotgun (WGS) entry which is preliminary data.</text>
</comment>
<dbReference type="Pfam" id="PF10014">
    <property type="entry name" value="2OG-Fe_Oxy_2"/>
    <property type="match status" value="1"/>
</dbReference>
<sequence>MLNVEILKLRTHYQENRYLFIDGQTVRELLLKMGAVTTDLDLLRRMSEATLQKDPTLPFRKTRNGRYRVDFTKGTALRLEGQPFVLSEDEDFVRHDSGTLRRFDPIGEDLESNTAFKALMRLKAALVADMEVSYSSRSCGS</sequence>
<gene>
    <name evidence="1" type="ORF">JGB26_19150</name>
</gene>
<dbReference type="GO" id="GO:0051213">
    <property type="term" value="F:dioxygenase activity"/>
    <property type="evidence" value="ECO:0007669"/>
    <property type="project" value="UniProtKB-KW"/>
</dbReference>
<keyword evidence="1" id="KW-0223">Dioxygenase</keyword>
<dbReference type="EMBL" id="JAEKOZ010000011">
    <property type="protein sequence ID" value="MBJ3809209.1"/>
    <property type="molecule type" value="Genomic_DNA"/>
</dbReference>
<dbReference type="RefSeq" id="WP_198897844.1">
    <property type="nucleotide sequence ID" value="NZ_JAEKOZ010000011.1"/>
</dbReference>
<dbReference type="InterPro" id="IPR018724">
    <property type="entry name" value="2OG-Fe_dioxygenase"/>
</dbReference>
<keyword evidence="2" id="KW-1185">Reference proteome</keyword>
<proteinExistence type="predicted"/>